<evidence type="ECO:0000256" key="4">
    <source>
        <dbReference type="ARBA" id="ARBA00022692"/>
    </source>
</evidence>
<feature type="transmembrane region" description="Helical" evidence="8">
    <location>
        <begin position="234"/>
        <end position="261"/>
    </location>
</feature>
<evidence type="ECO:0000256" key="2">
    <source>
        <dbReference type="ARBA" id="ARBA00022448"/>
    </source>
</evidence>
<evidence type="ECO:0000256" key="5">
    <source>
        <dbReference type="ARBA" id="ARBA00022989"/>
    </source>
</evidence>
<dbReference type="PANTHER" id="PTHR32507:SF8">
    <property type="entry name" value="CNH1P"/>
    <property type="match status" value="1"/>
</dbReference>
<feature type="transmembrane region" description="Helical" evidence="8">
    <location>
        <begin position="342"/>
        <end position="363"/>
    </location>
</feature>
<feature type="transmembrane region" description="Helical" evidence="8">
    <location>
        <begin position="163"/>
        <end position="186"/>
    </location>
</feature>
<evidence type="ECO:0000313" key="11">
    <source>
        <dbReference type="Proteomes" id="UP000245711"/>
    </source>
</evidence>
<dbReference type="KEGG" id="roz:CBI38_09285"/>
<feature type="transmembrane region" description="Helical" evidence="8">
    <location>
        <begin position="193"/>
        <end position="214"/>
    </location>
</feature>
<feature type="transmembrane region" description="Helical" evidence="8">
    <location>
        <begin position="375"/>
        <end position="398"/>
    </location>
</feature>
<keyword evidence="11" id="KW-1185">Reference proteome</keyword>
<proteinExistence type="predicted"/>
<dbReference type="AlphaFoldDB" id="A0A2S2BT51"/>
<sequence length="421" mass="42957">MTWALPAIAAILLAYAAISGRTAGTPITAPIVFTVGGLLLGASTVGLIDVHPAAETVKLLAEVTLTLVLFSDASRVDLSALRAEIALPARLLGIGLPLTIAAGFGAALLLLGDLAWPEALLLAVILAPTDAALGQAVVTLPILPSRIRQGLNVESGLNDGICVPLFLIVLAIAQAEAGAIGGGAAARLVAEQIGYGIVSGIGAGAIAAAILVVAGRHRTIDPLWAQTVPLTAALLAYTVAVPLGGSGFIAAFVGGLTFGAIRHRGEVNHSDGESSDGADLLDEAGDLFNAITFIVFGAVLLGPALGHLSWAVLGYAVVSLTAVRMVPVTLSLIGTRPRAPTVAFLGWFGPRGLATIVFVILIFEESGELPHEELLLTTAVITIGLSVLAHGLTAAPLADRYAKWFRHHPRGEGVMAPDPGR</sequence>
<keyword evidence="7 8" id="KW-0472">Membrane</keyword>
<keyword evidence="6" id="KW-0406">Ion transport</keyword>
<name>A0A2S2BT51_9NOCA</name>
<evidence type="ECO:0000256" key="6">
    <source>
        <dbReference type="ARBA" id="ARBA00023065"/>
    </source>
</evidence>
<feature type="transmembrane region" description="Helical" evidence="8">
    <location>
        <begin position="91"/>
        <end position="112"/>
    </location>
</feature>
<gene>
    <name evidence="10" type="ORF">CBI38_09285</name>
</gene>
<evidence type="ECO:0000256" key="8">
    <source>
        <dbReference type="SAM" id="Phobius"/>
    </source>
</evidence>
<dbReference type="GO" id="GO:0015297">
    <property type="term" value="F:antiporter activity"/>
    <property type="evidence" value="ECO:0007669"/>
    <property type="project" value="UniProtKB-KW"/>
</dbReference>
<keyword evidence="4 8" id="KW-0812">Transmembrane</keyword>
<evidence type="ECO:0000256" key="3">
    <source>
        <dbReference type="ARBA" id="ARBA00022449"/>
    </source>
</evidence>
<feature type="transmembrane region" description="Helical" evidence="8">
    <location>
        <begin position="26"/>
        <end position="47"/>
    </location>
</feature>
<keyword evidence="5 8" id="KW-1133">Transmembrane helix</keyword>
<dbReference type="PANTHER" id="PTHR32507">
    <property type="entry name" value="NA(+)/H(+) ANTIPORTER 1"/>
    <property type="match status" value="1"/>
</dbReference>
<dbReference type="Proteomes" id="UP000245711">
    <property type="component" value="Chromosome"/>
</dbReference>
<organism evidence="10 11">
    <name type="scientific">Rhodococcus oxybenzonivorans</name>
    <dbReference type="NCBI Taxonomy" id="1990687"/>
    <lineage>
        <taxon>Bacteria</taxon>
        <taxon>Bacillati</taxon>
        <taxon>Actinomycetota</taxon>
        <taxon>Actinomycetes</taxon>
        <taxon>Mycobacteriales</taxon>
        <taxon>Nocardiaceae</taxon>
        <taxon>Rhodococcus</taxon>
    </lineage>
</organism>
<dbReference type="EMBL" id="CP021354">
    <property type="protein sequence ID" value="AWK71759.1"/>
    <property type="molecule type" value="Genomic_DNA"/>
</dbReference>
<dbReference type="GO" id="GO:1902600">
    <property type="term" value="P:proton transmembrane transport"/>
    <property type="evidence" value="ECO:0007669"/>
    <property type="project" value="InterPro"/>
</dbReference>
<dbReference type="GO" id="GO:0005886">
    <property type="term" value="C:plasma membrane"/>
    <property type="evidence" value="ECO:0007669"/>
    <property type="project" value="UniProtKB-SubCell"/>
</dbReference>
<evidence type="ECO:0000256" key="7">
    <source>
        <dbReference type="ARBA" id="ARBA00023136"/>
    </source>
</evidence>
<feature type="transmembrane region" description="Helical" evidence="8">
    <location>
        <begin position="119"/>
        <end position="143"/>
    </location>
</feature>
<keyword evidence="2" id="KW-0813">Transport</keyword>
<evidence type="ECO:0000256" key="1">
    <source>
        <dbReference type="ARBA" id="ARBA00004651"/>
    </source>
</evidence>
<feature type="domain" description="Cation/H+ exchanger transmembrane" evidence="9">
    <location>
        <begin position="10"/>
        <end position="398"/>
    </location>
</feature>
<reference evidence="10 11" key="1">
    <citation type="submission" date="2017-05" db="EMBL/GenBank/DDBJ databases">
        <title>Isolation of Rhodococcus sp. S2-17 biodegrading of BP-3.</title>
        <authorList>
            <person name="Lee Y."/>
            <person name="Kim K.H."/>
            <person name="Chun B.H."/>
            <person name="Jung H.S."/>
            <person name="Jeon C.O."/>
        </authorList>
    </citation>
    <scope>NUCLEOTIDE SEQUENCE [LARGE SCALE GENOMIC DNA]</scope>
    <source>
        <strain evidence="10 11">S2-17</strain>
    </source>
</reference>
<evidence type="ECO:0000259" key="9">
    <source>
        <dbReference type="Pfam" id="PF00999"/>
    </source>
</evidence>
<dbReference type="OrthoDB" id="4174405at2"/>
<protein>
    <submittedName>
        <fullName evidence="10">Sodium:proton antiporter</fullName>
    </submittedName>
</protein>
<dbReference type="InterPro" id="IPR006153">
    <property type="entry name" value="Cation/H_exchanger_TM"/>
</dbReference>
<dbReference type="Pfam" id="PF00999">
    <property type="entry name" value="Na_H_Exchanger"/>
    <property type="match status" value="1"/>
</dbReference>
<dbReference type="RefSeq" id="WP_109328323.1">
    <property type="nucleotide sequence ID" value="NZ_CP021354.1"/>
</dbReference>
<evidence type="ECO:0000313" key="10">
    <source>
        <dbReference type="EMBL" id="AWK71759.1"/>
    </source>
</evidence>
<feature type="transmembrane region" description="Helical" evidence="8">
    <location>
        <begin position="287"/>
        <end position="306"/>
    </location>
</feature>
<keyword evidence="3" id="KW-0050">Antiport</keyword>
<comment type="subcellular location">
    <subcellularLocation>
        <location evidence="1">Cell membrane</location>
        <topology evidence="1">Multi-pass membrane protein</topology>
    </subcellularLocation>
</comment>
<accession>A0A2S2BT51</accession>